<keyword evidence="3" id="KW-1185">Reference proteome</keyword>
<feature type="region of interest" description="Disordered" evidence="1">
    <location>
        <begin position="85"/>
        <end position="114"/>
    </location>
</feature>
<proteinExistence type="predicted"/>
<dbReference type="Proteomes" id="UP001630127">
    <property type="component" value="Unassembled WGS sequence"/>
</dbReference>
<dbReference type="EMBL" id="JBJUIK010000002">
    <property type="protein sequence ID" value="KAL3534595.1"/>
    <property type="molecule type" value="Genomic_DNA"/>
</dbReference>
<reference evidence="2 3" key="1">
    <citation type="submission" date="2024-11" db="EMBL/GenBank/DDBJ databases">
        <title>A near-complete genome assembly of Cinchona calisaya.</title>
        <authorList>
            <person name="Lian D.C."/>
            <person name="Zhao X.W."/>
            <person name="Wei L."/>
        </authorList>
    </citation>
    <scope>NUCLEOTIDE SEQUENCE [LARGE SCALE GENOMIC DNA]</scope>
    <source>
        <tissue evidence="2">Nenye</tissue>
    </source>
</reference>
<name>A0ABD3ATP7_9GENT</name>
<organism evidence="2 3">
    <name type="scientific">Cinchona calisaya</name>
    <dbReference type="NCBI Taxonomy" id="153742"/>
    <lineage>
        <taxon>Eukaryota</taxon>
        <taxon>Viridiplantae</taxon>
        <taxon>Streptophyta</taxon>
        <taxon>Embryophyta</taxon>
        <taxon>Tracheophyta</taxon>
        <taxon>Spermatophyta</taxon>
        <taxon>Magnoliopsida</taxon>
        <taxon>eudicotyledons</taxon>
        <taxon>Gunneridae</taxon>
        <taxon>Pentapetalae</taxon>
        <taxon>asterids</taxon>
        <taxon>lamiids</taxon>
        <taxon>Gentianales</taxon>
        <taxon>Rubiaceae</taxon>
        <taxon>Cinchonoideae</taxon>
        <taxon>Cinchoneae</taxon>
        <taxon>Cinchona</taxon>
    </lineage>
</organism>
<comment type="caution">
    <text evidence="2">The sequence shown here is derived from an EMBL/GenBank/DDBJ whole genome shotgun (WGS) entry which is preliminary data.</text>
</comment>
<sequence length="114" mass="13126">MKYIEHDADGKKKEGAQVVEIENLHGEVKHWKSKNNTQRKALIDGAIKAKDIEYQHAIVAKYDAWATEIKELKDKLHLLETLKVTSEKDSKKAKPRPMNSRSNWLSLSKMPRSC</sequence>
<accession>A0ABD3ATP7</accession>
<evidence type="ECO:0000313" key="2">
    <source>
        <dbReference type="EMBL" id="KAL3534595.1"/>
    </source>
</evidence>
<evidence type="ECO:0000256" key="1">
    <source>
        <dbReference type="SAM" id="MobiDB-lite"/>
    </source>
</evidence>
<gene>
    <name evidence="2" type="ORF">ACH5RR_003056</name>
</gene>
<protein>
    <submittedName>
        <fullName evidence="2">Uncharacterized protein</fullName>
    </submittedName>
</protein>
<dbReference type="AlphaFoldDB" id="A0ABD3ATP7"/>
<evidence type="ECO:0000313" key="3">
    <source>
        <dbReference type="Proteomes" id="UP001630127"/>
    </source>
</evidence>